<protein>
    <submittedName>
        <fullName evidence="2">Uncharacterized protein</fullName>
    </submittedName>
</protein>
<reference evidence="3" key="1">
    <citation type="journal article" date="2019" name="Int. J. Syst. Evol. Microbiol.">
        <title>The Global Catalogue of Microorganisms (GCM) 10K type strain sequencing project: providing services to taxonomists for standard genome sequencing and annotation.</title>
        <authorList>
            <consortium name="The Broad Institute Genomics Platform"/>
            <consortium name="The Broad Institute Genome Sequencing Center for Infectious Disease"/>
            <person name="Wu L."/>
            <person name="Ma J."/>
        </authorList>
    </citation>
    <scope>NUCLEOTIDE SEQUENCE [LARGE SCALE GENOMIC DNA]</scope>
    <source>
        <strain evidence="3">CGMCC 4.7608</strain>
    </source>
</reference>
<accession>A0ABV8ZW78</accession>
<comment type="caution">
    <text evidence="2">The sequence shown here is derived from an EMBL/GenBank/DDBJ whole genome shotgun (WGS) entry which is preliminary data.</text>
</comment>
<feature type="signal peptide" evidence="1">
    <location>
        <begin position="1"/>
        <end position="16"/>
    </location>
</feature>
<name>A0ABV8ZW78_9NEIS</name>
<keyword evidence="1" id="KW-0732">Signal</keyword>
<gene>
    <name evidence="2" type="ORF">ACFO0R_15110</name>
</gene>
<dbReference type="RefSeq" id="WP_231463744.1">
    <property type="nucleotide sequence ID" value="NZ_JAJOHW010000108.1"/>
</dbReference>
<dbReference type="EMBL" id="JBHSEK010000010">
    <property type="protein sequence ID" value="MFC4490944.1"/>
    <property type="molecule type" value="Genomic_DNA"/>
</dbReference>
<organism evidence="2 3">
    <name type="scientific">Chromobacterium aquaticum</name>
    <dbReference type="NCBI Taxonomy" id="467180"/>
    <lineage>
        <taxon>Bacteria</taxon>
        <taxon>Pseudomonadati</taxon>
        <taxon>Pseudomonadota</taxon>
        <taxon>Betaproteobacteria</taxon>
        <taxon>Neisseriales</taxon>
        <taxon>Chromobacteriaceae</taxon>
        <taxon>Chromobacterium</taxon>
    </lineage>
</organism>
<sequence length="204" mass="22459">MKAWLSLALLATTASAADDEALTPQALEELVQCASFERYQALQPALLDVVFDKGPAWIRKSEQASSLGVYVYDLQRPIRVFGVETTRLALHKEFVSVPLPSVWTMAEAASRLRLKRAPIRATEQYYRFVGNDGPMLSAYQMPANPMAALLGAPQDEPLRYLGCSYNGAGEEAFLAVAAQADEMMEKARGDMARILRDTAKPSED</sequence>
<evidence type="ECO:0000256" key="1">
    <source>
        <dbReference type="SAM" id="SignalP"/>
    </source>
</evidence>
<dbReference type="Proteomes" id="UP001595999">
    <property type="component" value="Unassembled WGS sequence"/>
</dbReference>
<proteinExistence type="predicted"/>
<evidence type="ECO:0000313" key="3">
    <source>
        <dbReference type="Proteomes" id="UP001595999"/>
    </source>
</evidence>
<keyword evidence="3" id="KW-1185">Reference proteome</keyword>
<feature type="chain" id="PRO_5046871119" evidence="1">
    <location>
        <begin position="17"/>
        <end position="204"/>
    </location>
</feature>
<evidence type="ECO:0000313" key="2">
    <source>
        <dbReference type="EMBL" id="MFC4490944.1"/>
    </source>
</evidence>